<protein>
    <recommendedName>
        <fullName evidence="4">DUF3592 domain-containing protein</fullName>
    </recommendedName>
</protein>
<dbReference type="Proteomes" id="UP000543642">
    <property type="component" value="Unassembled WGS sequence"/>
</dbReference>
<feature type="transmembrane region" description="Helical" evidence="1">
    <location>
        <begin position="162"/>
        <end position="180"/>
    </location>
</feature>
<dbReference type="AlphaFoldDB" id="A0A7W8M5Z9"/>
<gene>
    <name evidence="2" type="ORF">HNP82_002226</name>
</gene>
<evidence type="ECO:0000313" key="2">
    <source>
        <dbReference type="EMBL" id="MBB5265087.1"/>
    </source>
</evidence>
<organism evidence="2 3">
    <name type="scientific">Catenibacillus scindens</name>
    <dbReference type="NCBI Taxonomy" id="673271"/>
    <lineage>
        <taxon>Bacteria</taxon>
        <taxon>Bacillati</taxon>
        <taxon>Bacillota</taxon>
        <taxon>Clostridia</taxon>
        <taxon>Lachnospirales</taxon>
        <taxon>Lachnospiraceae</taxon>
        <taxon>Catenibacillus</taxon>
    </lineage>
</organism>
<sequence>MDNSTAFWNIIFPTISPFAIIIVFFLLWRIIRRLEQRKWKLITARVLRIEKIDKKDRDGVLEPRQYKLDLVFQWQGVDWHRSWIFPRIYDLPKAGDILQLRYHPQKEDFQLVTSLAEKQKIRHARLVLLLVIGIVIFVPSVLFGLLLFHLPQERHILSESTVWLFFAAPLLVIFLVVRIYRARRTRRKIESGEFQPIAARVHGFRKDSEGDVYAFCLVRVNGQEKEVTLPIVYSKNYEVGQWVTLYLNPDNGEIYAYPDTHK</sequence>
<keyword evidence="1" id="KW-1133">Transmembrane helix</keyword>
<dbReference type="RefSeq" id="WP_183774553.1">
    <property type="nucleotide sequence ID" value="NZ_JACHFW010000009.1"/>
</dbReference>
<keyword evidence="1" id="KW-0812">Transmembrane</keyword>
<accession>A0A7W8M5Z9</accession>
<keyword evidence="3" id="KW-1185">Reference proteome</keyword>
<keyword evidence="1" id="KW-0472">Membrane</keyword>
<evidence type="ECO:0008006" key="4">
    <source>
        <dbReference type="Google" id="ProtNLM"/>
    </source>
</evidence>
<feature type="transmembrane region" description="Helical" evidence="1">
    <location>
        <begin position="6"/>
        <end position="28"/>
    </location>
</feature>
<evidence type="ECO:0000313" key="3">
    <source>
        <dbReference type="Proteomes" id="UP000543642"/>
    </source>
</evidence>
<proteinExistence type="predicted"/>
<dbReference type="EMBL" id="JACHFW010000009">
    <property type="protein sequence ID" value="MBB5265087.1"/>
    <property type="molecule type" value="Genomic_DNA"/>
</dbReference>
<name>A0A7W8M5Z9_9FIRM</name>
<feature type="transmembrane region" description="Helical" evidence="1">
    <location>
        <begin position="126"/>
        <end position="150"/>
    </location>
</feature>
<evidence type="ECO:0000256" key="1">
    <source>
        <dbReference type="SAM" id="Phobius"/>
    </source>
</evidence>
<reference evidence="2 3" key="1">
    <citation type="submission" date="2020-08" db="EMBL/GenBank/DDBJ databases">
        <title>Genomic Encyclopedia of Type Strains, Phase IV (KMG-IV): sequencing the most valuable type-strain genomes for metagenomic binning, comparative biology and taxonomic classification.</title>
        <authorList>
            <person name="Goeker M."/>
        </authorList>
    </citation>
    <scope>NUCLEOTIDE SEQUENCE [LARGE SCALE GENOMIC DNA]</scope>
    <source>
        <strain evidence="2 3">DSM 106146</strain>
    </source>
</reference>
<comment type="caution">
    <text evidence="2">The sequence shown here is derived from an EMBL/GenBank/DDBJ whole genome shotgun (WGS) entry which is preliminary data.</text>
</comment>